<dbReference type="GO" id="GO:0009451">
    <property type="term" value="P:RNA modification"/>
    <property type="evidence" value="ECO:0007669"/>
    <property type="project" value="InterPro"/>
</dbReference>
<dbReference type="InterPro" id="IPR046960">
    <property type="entry name" value="PPR_At4g14850-like_plant"/>
</dbReference>
<dbReference type="Proteomes" id="UP000189703">
    <property type="component" value="Unplaced"/>
</dbReference>
<dbReference type="OMA" id="HIAVWGA"/>
<dbReference type="FunFam" id="1.25.40.10:FF:000417">
    <property type="entry name" value="Pentatricopeptide repeat-containing protein At4g38010"/>
    <property type="match status" value="1"/>
</dbReference>
<evidence type="ECO:0000313" key="2">
    <source>
        <dbReference type="RefSeq" id="XP_010270350.1"/>
    </source>
</evidence>
<dbReference type="AlphaFoldDB" id="A0A1U8AR47"/>
<dbReference type="NCBIfam" id="TIGR00756">
    <property type="entry name" value="PPR"/>
    <property type="match status" value="7"/>
</dbReference>
<dbReference type="KEGG" id="nnu:104606708"/>
<keyword evidence="1" id="KW-1185">Reference proteome</keyword>
<dbReference type="RefSeq" id="XP_010270350.1">
    <property type="nucleotide sequence ID" value="XM_010272048.2"/>
</dbReference>
<name>A0A1U8AR47_NELNU</name>
<sequence>MLSNGSIRTVDPVHHYSSLIEECITSKHLKLGKLLHSRLIKIAFNLNVFLCNRLVDMYSKCSYLESAQKVFDDIPTKNTHSWNTILSAYTRSGLLNKAQSLFAEMPKPNLVSYNSMISGLSHYGFHKEAIRVFKKLQAEYNGVLIDKFTFVSIASTCASLGWLELLRQIHGVLVVVGMELNLIMYNALIDAYGKCGDPDAAYWLFNQMDERDVISWTAMVVALSRASRLEKACLIFDQMPVKNDVSWTALIAGYAQNGHSNEALYLFEQMQHEGIPPSAFTFVSVLSACADLALIERGKQLHGHIIRSSGRIELFNVFLFNALIDMYAKCGDMKSAKMLFERIPEKDIVSWNSLVTGFAHNGYGKESIDAFNKMMEEGVAPNHVTFLGVLSACSHSGLLSQGHWILESMEREHGVCPRAEHYAIVIDALGRMNKLDLAMQLIKKAPLGPHCVGMWGALLGACRVHANLDLARKAAEALFELEPGNAARYVMLSNIYAAAGRWDDARQMRRLMKERGLKKEAAYSLIEVRNERYGFVAEDKSHCQTEEIYDVIAKISDQMKEDGYKPHNSLTFLIEEE</sequence>
<evidence type="ECO:0000313" key="1">
    <source>
        <dbReference type="Proteomes" id="UP000189703"/>
    </source>
</evidence>
<dbReference type="Pfam" id="PF13041">
    <property type="entry name" value="PPR_2"/>
    <property type="match status" value="2"/>
</dbReference>
<gene>
    <name evidence="2" type="primary">LOC104606708</name>
</gene>
<dbReference type="FunFam" id="1.25.40.10:FF:000442">
    <property type="entry name" value="Pentatricopeptide repeat-containing protein At3g49710"/>
    <property type="match status" value="1"/>
</dbReference>
<dbReference type="InterPro" id="IPR002885">
    <property type="entry name" value="PPR_rpt"/>
</dbReference>
<dbReference type="GeneID" id="104606708"/>
<dbReference type="Pfam" id="PF01535">
    <property type="entry name" value="PPR"/>
    <property type="match status" value="5"/>
</dbReference>
<dbReference type="Pfam" id="PF20431">
    <property type="entry name" value="E_motif"/>
    <property type="match status" value="1"/>
</dbReference>
<organism evidence="1 2">
    <name type="scientific">Nelumbo nucifera</name>
    <name type="common">Sacred lotus</name>
    <dbReference type="NCBI Taxonomy" id="4432"/>
    <lineage>
        <taxon>Eukaryota</taxon>
        <taxon>Viridiplantae</taxon>
        <taxon>Streptophyta</taxon>
        <taxon>Embryophyta</taxon>
        <taxon>Tracheophyta</taxon>
        <taxon>Spermatophyta</taxon>
        <taxon>Magnoliopsida</taxon>
        <taxon>Proteales</taxon>
        <taxon>Nelumbonaceae</taxon>
        <taxon>Nelumbo</taxon>
    </lineage>
</organism>
<dbReference type="PANTHER" id="PTHR47926:SF346">
    <property type="entry name" value="PENTATRICOPEPTIDE REPEAT-CONTAINING PROTEIN"/>
    <property type="match status" value="1"/>
</dbReference>
<dbReference type="OrthoDB" id="185373at2759"/>
<reference evidence="2" key="1">
    <citation type="submission" date="2025-08" db="UniProtKB">
        <authorList>
            <consortium name="RefSeq"/>
        </authorList>
    </citation>
    <scope>IDENTIFICATION</scope>
</reference>
<dbReference type="SUPFAM" id="SSF48452">
    <property type="entry name" value="TPR-like"/>
    <property type="match status" value="1"/>
</dbReference>
<dbReference type="eggNOG" id="KOG4197">
    <property type="taxonomic scope" value="Eukaryota"/>
</dbReference>
<dbReference type="FunFam" id="1.25.40.10:FF:000280">
    <property type="entry name" value="Pentatricopeptide repeat-containing protein"/>
    <property type="match status" value="1"/>
</dbReference>
<protein>
    <submittedName>
        <fullName evidence="2">Pentatricopeptide repeat-containing protein At2g21090-like</fullName>
    </submittedName>
</protein>
<dbReference type="InterPro" id="IPR046848">
    <property type="entry name" value="E_motif"/>
</dbReference>
<dbReference type="Gene3D" id="1.25.40.10">
    <property type="entry name" value="Tetratricopeptide repeat domain"/>
    <property type="match status" value="5"/>
</dbReference>
<dbReference type="PANTHER" id="PTHR47926">
    <property type="entry name" value="PENTATRICOPEPTIDE REPEAT-CONTAINING PROTEIN"/>
    <property type="match status" value="1"/>
</dbReference>
<accession>A0A1U8AR47</accession>
<proteinExistence type="predicted"/>
<dbReference type="FunFam" id="1.25.40.10:FF:000348">
    <property type="entry name" value="Pentatricopeptide repeat-containing protein chloroplastic"/>
    <property type="match status" value="1"/>
</dbReference>
<dbReference type="PROSITE" id="PS51375">
    <property type="entry name" value="PPR"/>
    <property type="match status" value="6"/>
</dbReference>
<dbReference type="GO" id="GO:0003723">
    <property type="term" value="F:RNA binding"/>
    <property type="evidence" value="ECO:0007669"/>
    <property type="project" value="InterPro"/>
</dbReference>
<dbReference type="InterPro" id="IPR011990">
    <property type="entry name" value="TPR-like_helical_dom_sf"/>
</dbReference>